<dbReference type="GO" id="GO:0005549">
    <property type="term" value="F:odorant binding"/>
    <property type="evidence" value="ECO:0007669"/>
    <property type="project" value="InterPro"/>
</dbReference>
<evidence type="ECO:0000256" key="7">
    <source>
        <dbReference type="ARBA" id="ARBA00023136"/>
    </source>
</evidence>
<evidence type="ECO:0000256" key="10">
    <source>
        <dbReference type="SAM" id="Phobius"/>
    </source>
</evidence>
<feature type="non-terminal residue" evidence="11">
    <location>
        <position position="1"/>
    </location>
</feature>
<evidence type="ECO:0000256" key="3">
    <source>
        <dbReference type="ARBA" id="ARBA00022606"/>
    </source>
</evidence>
<evidence type="ECO:0000256" key="5">
    <source>
        <dbReference type="ARBA" id="ARBA00022725"/>
    </source>
</evidence>
<feature type="transmembrane region" description="Helical" evidence="10">
    <location>
        <begin position="196"/>
        <end position="216"/>
    </location>
</feature>
<evidence type="ECO:0000256" key="4">
    <source>
        <dbReference type="ARBA" id="ARBA00022692"/>
    </source>
</evidence>
<feature type="transmembrane region" description="Helical" evidence="10">
    <location>
        <begin position="467"/>
        <end position="486"/>
    </location>
</feature>
<feature type="transmembrane region" description="Helical" evidence="10">
    <location>
        <begin position="1099"/>
        <end position="1116"/>
    </location>
</feature>
<feature type="transmembrane region" description="Helical" evidence="10">
    <location>
        <begin position="1136"/>
        <end position="1163"/>
    </location>
</feature>
<keyword evidence="6 10" id="KW-1133">Transmembrane helix</keyword>
<dbReference type="GO" id="GO:0005886">
    <property type="term" value="C:plasma membrane"/>
    <property type="evidence" value="ECO:0007669"/>
    <property type="project" value="UniProtKB-SubCell"/>
</dbReference>
<accession>A0A482W3I1</accession>
<feature type="transmembrane region" description="Helical" evidence="10">
    <location>
        <begin position="525"/>
        <end position="558"/>
    </location>
</feature>
<keyword evidence="5" id="KW-0552">Olfaction</keyword>
<dbReference type="GO" id="GO:0004984">
    <property type="term" value="F:olfactory receptor activity"/>
    <property type="evidence" value="ECO:0007669"/>
    <property type="project" value="InterPro"/>
</dbReference>
<feature type="transmembrane region" description="Helical" evidence="10">
    <location>
        <begin position="624"/>
        <end position="644"/>
    </location>
</feature>
<dbReference type="OrthoDB" id="8196465at2759"/>
<feature type="transmembrane region" description="Helical" evidence="10">
    <location>
        <begin position="401"/>
        <end position="420"/>
    </location>
</feature>
<feature type="transmembrane region" description="Helical" evidence="10">
    <location>
        <begin position="367"/>
        <end position="389"/>
    </location>
</feature>
<keyword evidence="7 10" id="KW-0472">Membrane</keyword>
<evidence type="ECO:0000313" key="11">
    <source>
        <dbReference type="EMBL" id="RZC39670.1"/>
    </source>
</evidence>
<keyword evidence="9" id="KW-0807">Transducer</keyword>
<dbReference type="PANTHER" id="PTHR21137:SF35">
    <property type="entry name" value="ODORANT RECEPTOR 19A-RELATED"/>
    <property type="match status" value="1"/>
</dbReference>
<organism evidence="11 12">
    <name type="scientific">Asbolus verrucosus</name>
    <name type="common">Desert ironclad beetle</name>
    <dbReference type="NCBI Taxonomy" id="1661398"/>
    <lineage>
        <taxon>Eukaryota</taxon>
        <taxon>Metazoa</taxon>
        <taxon>Ecdysozoa</taxon>
        <taxon>Arthropoda</taxon>
        <taxon>Hexapoda</taxon>
        <taxon>Insecta</taxon>
        <taxon>Pterygota</taxon>
        <taxon>Neoptera</taxon>
        <taxon>Endopterygota</taxon>
        <taxon>Coleoptera</taxon>
        <taxon>Polyphaga</taxon>
        <taxon>Cucujiformia</taxon>
        <taxon>Tenebrionidae</taxon>
        <taxon>Pimeliinae</taxon>
        <taxon>Asbolus</taxon>
    </lineage>
</organism>
<evidence type="ECO:0000256" key="9">
    <source>
        <dbReference type="ARBA" id="ARBA00023224"/>
    </source>
</evidence>
<feature type="transmembrane region" description="Helical" evidence="10">
    <location>
        <begin position="877"/>
        <end position="896"/>
    </location>
</feature>
<comment type="caution">
    <text evidence="11">The sequence shown here is derived from an EMBL/GenBank/DDBJ whole genome shotgun (WGS) entry which is preliminary data.</text>
</comment>
<feature type="transmembrane region" description="Helical" evidence="10">
    <location>
        <begin position="940"/>
        <end position="968"/>
    </location>
</feature>
<dbReference type="Pfam" id="PF02949">
    <property type="entry name" value="7tm_6"/>
    <property type="match status" value="3"/>
</dbReference>
<keyword evidence="12" id="KW-1185">Reference proteome</keyword>
<feature type="transmembrane region" description="Helical" evidence="10">
    <location>
        <begin position="779"/>
        <end position="799"/>
    </location>
</feature>
<evidence type="ECO:0000313" key="12">
    <source>
        <dbReference type="Proteomes" id="UP000292052"/>
    </source>
</evidence>
<reference evidence="11 12" key="1">
    <citation type="submission" date="2017-03" db="EMBL/GenBank/DDBJ databases">
        <title>Genome of the blue death feigning beetle - Asbolus verrucosus.</title>
        <authorList>
            <person name="Rider S.D."/>
        </authorList>
    </citation>
    <scope>NUCLEOTIDE SEQUENCE [LARGE SCALE GENOMIC DNA]</scope>
    <source>
        <strain evidence="11">Butters</strain>
        <tissue evidence="11">Head and leg muscle</tissue>
    </source>
</reference>
<dbReference type="InterPro" id="IPR004117">
    <property type="entry name" value="7tm6_olfct_rcpt"/>
</dbReference>
<proteinExistence type="predicted"/>
<evidence type="ECO:0000256" key="1">
    <source>
        <dbReference type="ARBA" id="ARBA00004651"/>
    </source>
</evidence>
<sequence length="1169" mass="135490">QLWHHFQTLETGTFKPNLQRGGVKEVELIKNAIKWPKLQAYTFYTFVLIIVGGRAIYAASTNWINDEDYVDGNVTVVANTKIMPYTTWIPFDYNESPFYELVFVFQIFATVVYGFYIGATDALICGFMMMLKSQFLIIKNSLDRLMVKAQSGDAEDADRIELLDEKSQKIAAKLTNECVFHHQELIAICERGEDTFCNLMLLQFLSSLLIVCFALFQLSTLSPSSVQFFSMVNYLLIMGFQLLCYCWHGNEVQLVSSLISSYAYDINWVNLNESIKKSLILLMMRSQRPCYFTAGKFSLLSLETFMMKTVNGAKENSPPQSELVKVKMAPPKLEPVEIQPIYFKVHLRILFYLGIDIIPVESPILRVVFYFYAFVIIGLMCIFTLTEFLDLVLNFEGIEKMTFNLCYFVTHVLGTVKMFLMMAQRKQLWHHFHALETGIFKPNMERGGVKEFELVKDAIKLCKLQGYVFYTLVIIIISARTIYAATANWPYDKNNYVDGNVTVIVNTKIMPYTTWMPFDFNVSPFYELIFTFQIFSTVVYGFYIGATDAVICGFMILIKAQFLIVKNTLDKLLNKAQNEEEAEDMNRIELLDEKTQNAAAKLTNECVFHHQELIAFCDQAEDTFCYLMLLQFLSSLLIVCFQLFQLSTLPPNSVEFFSMLNYFILMSFQILCYCWHGNEVQLVSSLISSYVYNINWIILNESTKKSLLLLMMRSQRPCYFTAGKFSLLSLQTFMTMKMAPASDSRIEISPIYFKIHLKILFYLGIDIIPIKSRVRRRLFSAYSVFIIGLMCFYTVLEFFDMVLNFEDFQKMTFILCYHITHILGTAKMFLMLVLRKKLWQHFQTLENGIFKPSLQRSGAKEFELVKDAIKLCKQQGYFFYVFVIIIIGARTIYAALANWPYDKNNYFDGNATVIVNTKIMPYNTWLPFDYNISPSYELVFAFQIFCTVIYGYYIGATDALICGFMMLIKAQFLIVKNTLDTLIERARSEAQTEEGVSSKEEINQFHLLEERTQISLSKLTNECVSHHQELINYCDLAENDFCHLMLLQFISSLLIMCFQLFQLSTLSPDSVEFFSMSMYLVLMLFQILCYCWHGNEVQIVSGLISSYVYNINWIVMKESTKNSLLLMMMRSQRACYFTAGKFSLLSLQTFMTIVRGAASYFMFLRQMNS</sequence>
<dbReference type="AlphaFoldDB" id="A0A482W3I1"/>
<feature type="transmembrane region" description="Helical" evidence="10">
    <location>
        <begin position="1041"/>
        <end position="1061"/>
    </location>
</feature>
<dbReference type="PANTHER" id="PTHR21137">
    <property type="entry name" value="ODORANT RECEPTOR"/>
    <property type="match status" value="1"/>
</dbReference>
<feature type="transmembrane region" description="Helical" evidence="10">
    <location>
        <begin position="682"/>
        <end position="699"/>
    </location>
</feature>
<feature type="transmembrane region" description="Helical" evidence="10">
    <location>
        <begin position="103"/>
        <end position="131"/>
    </location>
</feature>
<comment type="subcellular location">
    <subcellularLocation>
        <location evidence="1">Cell membrane</location>
        <topology evidence="1">Multi-pass membrane protein</topology>
    </subcellularLocation>
</comment>
<feature type="transmembrane region" description="Helical" evidence="10">
    <location>
        <begin position="40"/>
        <end position="59"/>
    </location>
</feature>
<protein>
    <submittedName>
        <fullName evidence="11">7tm 6 domain containing protein</fullName>
    </submittedName>
</protein>
<keyword evidence="8" id="KW-0675">Receptor</keyword>
<gene>
    <name evidence="11" type="ORF">BDFB_003695</name>
</gene>
<feature type="transmembrane region" description="Helical" evidence="10">
    <location>
        <begin position="1073"/>
        <end position="1092"/>
    </location>
</feature>
<name>A0A482W3I1_ASBVE</name>
<dbReference type="GO" id="GO:0007165">
    <property type="term" value="P:signal transduction"/>
    <property type="evidence" value="ECO:0007669"/>
    <property type="project" value="UniProtKB-KW"/>
</dbReference>
<keyword evidence="4 10" id="KW-0812">Transmembrane</keyword>
<keyword evidence="2" id="KW-1003">Cell membrane</keyword>
<dbReference type="Proteomes" id="UP000292052">
    <property type="component" value="Unassembled WGS sequence"/>
</dbReference>
<feature type="transmembrane region" description="Helical" evidence="10">
    <location>
        <begin position="656"/>
        <end position="675"/>
    </location>
</feature>
<evidence type="ECO:0000256" key="8">
    <source>
        <dbReference type="ARBA" id="ARBA00023170"/>
    </source>
</evidence>
<keyword evidence="3" id="KW-0716">Sensory transduction</keyword>
<feature type="transmembrane region" description="Helical" evidence="10">
    <location>
        <begin position="228"/>
        <end position="247"/>
    </location>
</feature>
<feature type="transmembrane region" description="Helical" evidence="10">
    <location>
        <begin position="811"/>
        <end position="834"/>
    </location>
</feature>
<dbReference type="EMBL" id="QDEB01032211">
    <property type="protein sequence ID" value="RZC39670.1"/>
    <property type="molecule type" value="Genomic_DNA"/>
</dbReference>
<evidence type="ECO:0000256" key="6">
    <source>
        <dbReference type="ARBA" id="ARBA00022989"/>
    </source>
</evidence>
<evidence type="ECO:0000256" key="2">
    <source>
        <dbReference type="ARBA" id="ARBA00022475"/>
    </source>
</evidence>